<evidence type="ECO:0000313" key="1">
    <source>
        <dbReference type="EMBL" id="EGV27863.1"/>
    </source>
</evidence>
<dbReference type="AlphaFoldDB" id="G2E7R5"/>
<reference evidence="1 2" key="1">
    <citation type="submission" date="2011-06" db="EMBL/GenBank/DDBJ databases">
        <title>The draft genome of Thiorhodococcus drewsii AZ1.</title>
        <authorList>
            <consortium name="US DOE Joint Genome Institute (JGI-PGF)"/>
            <person name="Lucas S."/>
            <person name="Han J."/>
            <person name="Lapidus A."/>
            <person name="Cheng J.-F."/>
            <person name="Goodwin L."/>
            <person name="Pitluck S."/>
            <person name="Peters L."/>
            <person name="Land M.L."/>
            <person name="Hauser L."/>
            <person name="Vogl K."/>
            <person name="Liu Z."/>
            <person name="Imhoff J."/>
            <person name="Thiel V."/>
            <person name="Frigaard N.-U."/>
            <person name="Bryant D.A."/>
            <person name="Woyke T.J."/>
        </authorList>
    </citation>
    <scope>NUCLEOTIDE SEQUENCE [LARGE SCALE GENOMIC DNA]</scope>
    <source>
        <strain evidence="1 2">AZ1</strain>
    </source>
</reference>
<proteinExistence type="predicted"/>
<dbReference type="Proteomes" id="UP000004200">
    <property type="component" value="Unassembled WGS sequence"/>
</dbReference>
<sequence length="146" mass="16111">MQRTQQPVQTEESYITRSGAVQLDANALLPVSSINGQRIASQSVYTEQLISLEFFSGEETTVIVSSESRPTPESISLIGRLPNRKFASFSMVVDPIHYMISLQNPESDTLFRVVGDTESGAGQVFEIDLKQMTDVQHLPPLVPPTD</sequence>
<accession>G2E7R5</accession>
<name>G2E7R5_9GAMM</name>
<keyword evidence="2" id="KW-1185">Reference proteome</keyword>
<protein>
    <submittedName>
        <fullName evidence="1">Uncharacterized protein</fullName>
    </submittedName>
</protein>
<evidence type="ECO:0000313" key="2">
    <source>
        <dbReference type="Proteomes" id="UP000004200"/>
    </source>
</evidence>
<organism evidence="1 2">
    <name type="scientific">Thiorhodococcus drewsii AZ1</name>
    <dbReference type="NCBI Taxonomy" id="765913"/>
    <lineage>
        <taxon>Bacteria</taxon>
        <taxon>Pseudomonadati</taxon>
        <taxon>Pseudomonadota</taxon>
        <taxon>Gammaproteobacteria</taxon>
        <taxon>Chromatiales</taxon>
        <taxon>Chromatiaceae</taxon>
        <taxon>Thiorhodococcus</taxon>
    </lineage>
</organism>
<comment type="caution">
    <text evidence="1">The sequence shown here is derived from an EMBL/GenBank/DDBJ whole genome shotgun (WGS) entry which is preliminary data.</text>
</comment>
<gene>
    <name evidence="1" type="ORF">ThidrDRAFT_4328</name>
</gene>
<dbReference type="EMBL" id="AFWT01000055">
    <property type="protein sequence ID" value="EGV27863.1"/>
    <property type="molecule type" value="Genomic_DNA"/>
</dbReference>